<comment type="caution">
    <text evidence="4">The sequence shown here is derived from an EMBL/GenBank/DDBJ whole genome shotgun (WGS) entry which is preliminary data.</text>
</comment>
<evidence type="ECO:0000256" key="1">
    <source>
        <dbReference type="ARBA" id="ARBA00004308"/>
    </source>
</evidence>
<keyword evidence="5" id="KW-1185">Reference proteome</keyword>
<evidence type="ECO:0000259" key="3">
    <source>
        <dbReference type="Pfam" id="PF04652"/>
    </source>
</evidence>
<dbReference type="InterPro" id="IPR023175">
    <property type="entry name" value="Vta1/CALS_N_sf"/>
</dbReference>
<gene>
    <name evidence="4" type="ORF">SAY87_031666</name>
</gene>
<comment type="subcellular location">
    <subcellularLocation>
        <location evidence="1">Endomembrane system</location>
    </subcellularLocation>
</comment>
<keyword evidence="2" id="KW-0472">Membrane</keyword>
<dbReference type="Pfam" id="PF04652">
    <property type="entry name" value="Vta1"/>
    <property type="match status" value="1"/>
</dbReference>
<dbReference type="PANTHER" id="PTHR46009:SF1">
    <property type="entry name" value="VACUOLAR PROTEIN SORTING-ASSOCIATED PROTEIN VTA1 HOMOLOG"/>
    <property type="match status" value="1"/>
</dbReference>
<name>A0AAN7KTR8_9MYRT</name>
<dbReference type="Proteomes" id="UP001345219">
    <property type="component" value="Chromosome 24"/>
</dbReference>
<dbReference type="InterPro" id="IPR039431">
    <property type="entry name" value="Vta1/CALS_N"/>
</dbReference>
<evidence type="ECO:0000313" key="5">
    <source>
        <dbReference type="Proteomes" id="UP001345219"/>
    </source>
</evidence>
<accession>A0AAN7KTR8</accession>
<evidence type="ECO:0000256" key="2">
    <source>
        <dbReference type="ARBA" id="ARBA00023136"/>
    </source>
</evidence>
<evidence type="ECO:0000313" key="4">
    <source>
        <dbReference type="EMBL" id="KAK4771134.1"/>
    </source>
</evidence>
<dbReference type="InterPro" id="IPR044538">
    <property type="entry name" value="Vta1-like"/>
</dbReference>
<organism evidence="4 5">
    <name type="scientific">Trapa incisa</name>
    <dbReference type="NCBI Taxonomy" id="236973"/>
    <lineage>
        <taxon>Eukaryota</taxon>
        <taxon>Viridiplantae</taxon>
        <taxon>Streptophyta</taxon>
        <taxon>Embryophyta</taxon>
        <taxon>Tracheophyta</taxon>
        <taxon>Spermatophyta</taxon>
        <taxon>Magnoliopsida</taxon>
        <taxon>eudicotyledons</taxon>
        <taxon>Gunneridae</taxon>
        <taxon>Pentapetalae</taxon>
        <taxon>rosids</taxon>
        <taxon>malvids</taxon>
        <taxon>Myrtales</taxon>
        <taxon>Lythraceae</taxon>
        <taxon>Trapa</taxon>
    </lineage>
</organism>
<protein>
    <recommendedName>
        <fullName evidence="3">Vta1/callose synthase N-terminal domain-containing protein</fullName>
    </recommendedName>
</protein>
<dbReference type="GO" id="GO:0005771">
    <property type="term" value="C:multivesicular body"/>
    <property type="evidence" value="ECO:0007669"/>
    <property type="project" value="TreeGrafter"/>
</dbReference>
<dbReference type="AlphaFoldDB" id="A0AAN7KTR8"/>
<sequence length="70" mass="7916">MDRGLKIPPGERTKIINVLLSSIINQLEKDKKSLNLGPEDNFHLEVFALNVFIKADEQDRAGRADFYVSS</sequence>
<proteinExistence type="predicted"/>
<reference evidence="4 5" key="1">
    <citation type="journal article" date="2023" name="Hortic Res">
        <title>Pangenome of water caltrop reveals structural variations and asymmetric subgenome divergence after allopolyploidization.</title>
        <authorList>
            <person name="Zhang X."/>
            <person name="Chen Y."/>
            <person name="Wang L."/>
            <person name="Yuan Y."/>
            <person name="Fang M."/>
            <person name="Shi L."/>
            <person name="Lu R."/>
            <person name="Comes H.P."/>
            <person name="Ma Y."/>
            <person name="Chen Y."/>
            <person name="Huang G."/>
            <person name="Zhou Y."/>
            <person name="Zheng Z."/>
            <person name="Qiu Y."/>
        </authorList>
    </citation>
    <scope>NUCLEOTIDE SEQUENCE [LARGE SCALE GENOMIC DNA]</scope>
    <source>
        <tissue evidence="4">Roots</tissue>
    </source>
</reference>
<dbReference type="EMBL" id="JAXIOK010000005">
    <property type="protein sequence ID" value="KAK4771134.1"/>
    <property type="molecule type" value="Genomic_DNA"/>
</dbReference>
<dbReference type="PANTHER" id="PTHR46009">
    <property type="entry name" value="VACUOLAR PROTEIN SORTING-ASSOCIATED PROTEIN VTA1 HOMOLOG"/>
    <property type="match status" value="1"/>
</dbReference>
<dbReference type="Gene3D" id="1.25.40.270">
    <property type="entry name" value="Vacuolar protein sorting-associated protein vta1"/>
    <property type="match status" value="1"/>
</dbReference>
<feature type="domain" description="Vta1/callose synthase N-terminal" evidence="3">
    <location>
        <begin position="3"/>
        <end position="65"/>
    </location>
</feature>
<dbReference type="GO" id="GO:0032511">
    <property type="term" value="P:late endosome to vacuole transport via multivesicular body sorting pathway"/>
    <property type="evidence" value="ECO:0007669"/>
    <property type="project" value="InterPro"/>
</dbReference>